<reference evidence="4" key="1">
    <citation type="submission" date="2021-05" db="EMBL/GenBank/DDBJ databases">
        <title>The genome of the haptophyte Pavlova lutheri (Diacronema luteri, Pavlovales) - a model for lipid biosynthesis in eukaryotic algae.</title>
        <authorList>
            <person name="Hulatt C.J."/>
            <person name="Posewitz M.C."/>
        </authorList>
    </citation>
    <scope>NUCLEOTIDE SEQUENCE</scope>
    <source>
        <strain evidence="4">NIVA-4/92</strain>
    </source>
</reference>
<dbReference type="GO" id="GO:1990075">
    <property type="term" value="C:periciliary membrane compartment"/>
    <property type="evidence" value="ECO:0007669"/>
    <property type="project" value="TreeGrafter"/>
</dbReference>
<dbReference type="EMBL" id="JAGTXO010000040">
    <property type="protein sequence ID" value="KAG8459470.1"/>
    <property type="molecule type" value="Genomic_DNA"/>
</dbReference>
<dbReference type="Proteomes" id="UP000751190">
    <property type="component" value="Unassembled WGS sequence"/>
</dbReference>
<comment type="caution">
    <text evidence="4">The sequence shown here is derived from an EMBL/GenBank/DDBJ whole genome shotgun (WGS) entry which is preliminary data.</text>
</comment>
<dbReference type="InterPro" id="IPR017901">
    <property type="entry name" value="C-CAP_CF_C-like"/>
</dbReference>
<keyword evidence="5" id="KW-1185">Reference proteome</keyword>
<dbReference type="OrthoDB" id="194775at2759"/>
<dbReference type="InterPro" id="IPR012945">
    <property type="entry name" value="Tubulin-bd_cofactor_C_dom"/>
</dbReference>
<dbReference type="InterPro" id="IPR006599">
    <property type="entry name" value="CARP_motif"/>
</dbReference>
<dbReference type="GO" id="GO:0005929">
    <property type="term" value="C:cilium"/>
    <property type="evidence" value="ECO:0007669"/>
    <property type="project" value="TreeGrafter"/>
</dbReference>
<feature type="domain" description="C-CAP/cofactor C-like" evidence="3">
    <location>
        <begin position="14"/>
        <end position="185"/>
    </location>
</feature>
<dbReference type="GO" id="GO:0006892">
    <property type="term" value="P:post-Golgi vesicle-mediated transport"/>
    <property type="evidence" value="ECO:0007669"/>
    <property type="project" value="TreeGrafter"/>
</dbReference>
<dbReference type="SMART" id="SM00673">
    <property type="entry name" value="CARP"/>
    <property type="match status" value="2"/>
</dbReference>
<accession>A0A8J6C727</accession>
<dbReference type="AlphaFoldDB" id="A0A8J6C727"/>
<sequence length="368" mass="38198">MGCIGSSAGGGANPTISRARAAADADGGIIMGNGDRFRKELDPKDFMLVGRSGETVVRAPGSIHGQQFVISDCTDCDILLCDHVEMVTIDRCNDCRIFVGPCESSLFVRNCVGLKLVAACRQFRTRDCERLDVLMHCVSQPSIETSSAVRFGCYSFFYFALPAQFEAARLSVFNNRWSEVYNFSPKHGAATLLDGADASPPAFLKPGVSGLHDLAPFVTREEADGWRDQSAVPSTLGAHAAAAGSTVLVCAPALGTAGALELCARLAAAGLQLARTLEFEADGKWRGALDSALARMPGGGGLGRIAPKARVVVLQVAGADSAARAAEVVDVFNAARGGALACAAADAASSAEMAAALFVQEDAGHALG</sequence>
<protein>
    <recommendedName>
        <fullName evidence="3">C-CAP/cofactor C-like domain-containing protein</fullName>
    </recommendedName>
</protein>
<proteinExistence type="inferred from homology"/>
<dbReference type="GO" id="GO:0000166">
    <property type="term" value="F:nucleotide binding"/>
    <property type="evidence" value="ECO:0007669"/>
    <property type="project" value="UniProtKB-KW"/>
</dbReference>
<dbReference type="GO" id="GO:0005096">
    <property type="term" value="F:GTPase activator activity"/>
    <property type="evidence" value="ECO:0007669"/>
    <property type="project" value="InterPro"/>
</dbReference>
<dbReference type="InterPro" id="IPR036223">
    <property type="entry name" value="CAP_C_sf"/>
</dbReference>
<organism evidence="4 5">
    <name type="scientific">Diacronema lutheri</name>
    <name type="common">Unicellular marine alga</name>
    <name type="synonym">Monochrysis lutheri</name>
    <dbReference type="NCBI Taxonomy" id="2081491"/>
    <lineage>
        <taxon>Eukaryota</taxon>
        <taxon>Haptista</taxon>
        <taxon>Haptophyta</taxon>
        <taxon>Pavlovophyceae</taxon>
        <taxon>Pavlovales</taxon>
        <taxon>Pavlovaceae</taxon>
        <taxon>Diacronema</taxon>
    </lineage>
</organism>
<gene>
    <name evidence="4" type="ORF">KFE25_012805</name>
</gene>
<name>A0A8J6C727_DIALT</name>
<evidence type="ECO:0000256" key="1">
    <source>
        <dbReference type="ARBA" id="ARBA00008848"/>
    </source>
</evidence>
<keyword evidence="2" id="KW-0547">Nucleotide-binding</keyword>
<evidence type="ECO:0000256" key="2">
    <source>
        <dbReference type="ARBA" id="ARBA00022741"/>
    </source>
</evidence>
<evidence type="ECO:0000259" key="3">
    <source>
        <dbReference type="PROSITE" id="PS51329"/>
    </source>
</evidence>
<dbReference type="Pfam" id="PF07986">
    <property type="entry name" value="TBCC"/>
    <property type="match status" value="1"/>
</dbReference>
<dbReference type="PANTHER" id="PTHR15440">
    <property type="entry name" value="XRP2 PROTEIN"/>
    <property type="match status" value="1"/>
</dbReference>
<dbReference type="PROSITE" id="PS51329">
    <property type="entry name" value="C_CAP_COFACTOR_C"/>
    <property type="match status" value="1"/>
</dbReference>
<evidence type="ECO:0000313" key="5">
    <source>
        <dbReference type="Proteomes" id="UP000751190"/>
    </source>
</evidence>
<dbReference type="InterPro" id="IPR016098">
    <property type="entry name" value="CAP/MinC_C"/>
</dbReference>
<dbReference type="Gene3D" id="2.160.20.70">
    <property type="match status" value="1"/>
</dbReference>
<dbReference type="PANTHER" id="PTHR15440:SF0">
    <property type="entry name" value="PROTEIN XRP2"/>
    <property type="match status" value="1"/>
</dbReference>
<dbReference type="SUPFAM" id="SSF69340">
    <property type="entry name" value="C-terminal domain of adenylylcyclase associated protein"/>
    <property type="match status" value="1"/>
</dbReference>
<dbReference type="InterPro" id="IPR039093">
    <property type="entry name" value="XRP2"/>
</dbReference>
<comment type="similarity">
    <text evidence="1">Belongs to the TBCC family.</text>
</comment>
<evidence type="ECO:0000313" key="4">
    <source>
        <dbReference type="EMBL" id="KAG8459470.1"/>
    </source>
</evidence>